<dbReference type="Proteomes" id="UP000250078">
    <property type="component" value="Unassembled WGS sequence"/>
</dbReference>
<accession>A0ACC8EPV6</accession>
<evidence type="ECO:0000313" key="1">
    <source>
        <dbReference type="EMBL" id="OCK88169.1"/>
    </source>
</evidence>
<protein>
    <submittedName>
        <fullName evidence="1">Uncharacterized protein</fullName>
    </submittedName>
</protein>
<dbReference type="EMBL" id="KV748248">
    <property type="protein sequence ID" value="OCK88169.1"/>
    <property type="molecule type" value="Genomic_DNA"/>
</dbReference>
<gene>
    <name evidence="1" type="ORF">K441DRAFT_590534</name>
</gene>
<organism evidence="1 2">
    <name type="scientific">Cenococcum geophilum 1.58</name>
    <dbReference type="NCBI Taxonomy" id="794803"/>
    <lineage>
        <taxon>Eukaryota</taxon>
        <taxon>Fungi</taxon>
        <taxon>Dikarya</taxon>
        <taxon>Ascomycota</taxon>
        <taxon>Pezizomycotina</taxon>
        <taxon>Dothideomycetes</taxon>
        <taxon>Pleosporomycetidae</taxon>
        <taxon>Gloniales</taxon>
        <taxon>Gloniaceae</taxon>
        <taxon>Cenococcum</taxon>
    </lineage>
</organism>
<evidence type="ECO:0000313" key="2">
    <source>
        <dbReference type="Proteomes" id="UP000250078"/>
    </source>
</evidence>
<name>A0ACC8EPV6_9PEZI</name>
<reference evidence="1 2" key="1">
    <citation type="journal article" date="2016" name="Nat. Commun.">
        <title>Ectomycorrhizal ecology is imprinted in the genome of the dominant symbiotic fungus Cenococcum geophilum.</title>
        <authorList>
            <consortium name="DOE Joint Genome Institute"/>
            <person name="Peter M."/>
            <person name="Kohler A."/>
            <person name="Ohm R.A."/>
            <person name="Kuo A."/>
            <person name="Krutzmann J."/>
            <person name="Morin E."/>
            <person name="Arend M."/>
            <person name="Barry K.W."/>
            <person name="Binder M."/>
            <person name="Choi C."/>
            <person name="Clum A."/>
            <person name="Copeland A."/>
            <person name="Grisel N."/>
            <person name="Haridas S."/>
            <person name="Kipfer T."/>
            <person name="LaButti K."/>
            <person name="Lindquist E."/>
            <person name="Lipzen A."/>
            <person name="Maire R."/>
            <person name="Meier B."/>
            <person name="Mihaltcheva S."/>
            <person name="Molinier V."/>
            <person name="Murat C."/>
            <person name="Poggeler S."/>
            <person name="Quandt C.A."/>
            <person name="Sperisen C."/>
            <person name="Tritt A."/>
            <person name="Tisserant E."/>
            <person name="Crous P.W."/>
            <person name="Henrissat B."/>
            <person name="Nehls U."/>
            <person name="Egli S."/>
            <person name="Spatafora J.W."/>
            <person name="Grigoriev I.V."/>
            <person name="Martin F.M."/>
        </authorList>
    </citation>
    <scope>NUCLEOTIDE SEQUENCE [LARGE SCALE GENOMIC DNA]</scope>
    <source>
        <strain evidence="1 2">1.58</strain>
    </source>
</reference>
<proteinExistence type="predicted"/>
<feature type="non-terminal residue" evidence="1">
    <location>
        <position position="1"/>
    </location>
</feature>
<sequence>VIYTTTLFLFGLSKCLYYIMLEFLYNFTSLNMASFRKIIKLDNKRNVADFLKR</sequence>
<keyword evidence="2" id="KW-1185">Reference proteome</keyword>